<dbReference type="EnsemblPlants" id="AET1Gv20076700.2">
    <property type="protein sequence ID" value="AET1Gv20076700.2"/>
    <property type="gene ID" value="AET1Gv20076700"/>
</dbReference>
<sequence>MDASSRPLWLRIEPSAMDQAPITHCPLYKKRTYACKQITSSSYSHTHHIKA</sequence>
<dbReference type="AlphaFoldDB" id="A0A452XNB4"/>
<reference evidence="2" key="2">
    <citation type="journal article" date="2017" name="Nat. Plants">
        <title>The Aegilops tauschii genome reveals multiple impacts of transposons.</title>
        <authorList>
            <person name="Zhao G."/>
            <person name="Zou C."/>
            <person name="Li K."/>
            <person name="Wang K."/>
            <person name="Li T."/>
            <person name="Gao L."/>
            <person name="Zhang X."/>
            <person name="Wang H."/>
            <person name="Yang Z."/>
            <person name="Liu X."/>
            <person name="Jiang W."/>
            <person name="Mao L."/>
            <person name="Kong X."/>
            <person name="Jiao Y."/>
            <person name="Jia J."/>
        </authorList>
    </citation>
    <scope>NUCLEOTIDE SEQUENCE [LARGE SCALE GENOMIC DNA]</scope>
    <source>
        <strain evidence="2">cv. AL8/78</strain>
    </source>
</reference>
<reference evidence="1" key="4">
    <citation type="submission" date="2019-03" db="UniProtKB">
        <authorList>
            <consortium name="EnsemblPlants"/>
        </authorList>
    </citation>
    <scope>IDENTIFICATION</scope>
</reference>
<reference evidence="1" key="5">
    <citation type="journal article" date="2021" name="G3 (Bethesda)">
        <title>Aegilops tauschii genome assembly Aet v5.0 features greater sequence contiguity and improved annotation.</title>
        <authorList>
            <person name="Wang L."/>
            <person name="Zhu T."/>
            <person name="Rodriguez J.C."/>
            <person name="Deal K.R."/>
            <person name="Dubcovsky J."/>
            <person name="McGuire P.E."/>
            <person name="Lux T."/>
            <person name="Spannagl M."/>
            <person name="Mayer K.F.X."/>
            <person name="Baldrich P."/>
            <person name="Meyers B.C."/>
            <person name="Huo N."/>
            <person name="Gu Y.Q."/>
            <person name="Zhou H."/>
            <person name="Devos K.M."/>
            <person name="Bennetzen J.L."/>
            <person name="Unver T."/>
            <person name="Budak H."/>
            <person name="Gulick P.J."/>
            <person name="Galiba G."/>
            <person name="Kalapos B."/>
            <person name="Nelson D.R."/>
            <person name="Li P."/>
            <person name="You F.M."/>
            <person name="Luo M.C."/>
            <person name="Dvorak J."/>
        </authorList>
    </citation>
    <scope>NUCLEOTIDE SEQUENCE [LARGE SCALE GENOMIC DNA]</scope>
    <source>
        <strain evidence="1">cv. AL8/78</strain>
    </source>
</reference>
<keyword evidence="2" id="KW-1185">Reference proteome</keyword>
<dbReference type="Gramene" id="AET1Gv20076700.2">
    <property type="protein sequence ID" value="AET1Gv20076700.2"/>
    <property type="gene ID" value="AET1Gv20076700"/>
</dbReference>
<reference evidence="2" key="1">
    <citation type="journal article" date="2014" name="Science">
        <title>Ancient hybridizations among the ancestral genomes of bread wheat.</title>
        <authorList>
            <consortium name="International Wheat Genome Sequencing Consortium,"/>
            <person name="Marcussen T."/>
            <person name="Sandve S.R."/>
            <person name="Heier L."/>
            <person name="Spannagl M."/>
            <person name="Pfeifer M."/>
            <person name="Jakobsen K.S."/>
            <person name="Wulff B.B."/>
            <person name="Steuernagel B."/>
            <person name="Mayer K.F."/>
            <person name="Olsen O.A."/>
        </authorList>
    </citation>
    <scope>NUCLEOTIDE SEQUENCE [LARGE SCALE GENOMIC DNA]</scope>
    <source>
        <strain evidence="2">cv. AL8/78</strain>
    </source>
</reference>
<evidence type="ECO:0000313" key="2">
    <source>
        <dbReference type="Proteomes" id="UP000015105"/>
    </source>
</evidence>
<dbReference type="Proteomes" id="UP000015105">
    <property type="component" value="Chromosome 1D"/>
</dbReference>
<organism evidence="1 2">
    <name type="scientific">Aegilops tauschii subsp. strangulata</name>
    <name type="common">Goatgrass</name>
    <dbReference type="NCBI Taxonomy" id="200361"/>
    <lineage>
        <taxon>Eukaryota</taxon>
        <taxon>Viridiplantae</taxon>
        <taxon>Streptophyta</taxon>
        <taxon>Embryophyta</taxon>
        <taxon>Tracheophyta</taxon>
        <taxon>Spermatophyta</taxon>
        <taxon>Magnoliopsida</taxon>
        <taxon>Liliopsida</taxon>
        <taxon>Poales</taxon>
        <taxon>Poaceae</taxon>
        <taxon>BOP clade</taxon>
        <taxon>Pooideae</taxon>
        <taxon>Triticodae</taxon>
        <taxon>Triticeae</taxon>
        <taxon>Triticinae</taxon>
        <taxon>Aegilops</taxon>
    </lineage>
</organism>
<protein>
    <submittedName>
        <fullName evidence="1">Uncharacterized protein</fullName>
    </submittedName>
</protein>
<accession>A0A452XNB4</accession>
<reference evidence="1" key="3">
    <citation type="journal article" date="2017" name="Nature">
        <title>Genome sequence of the progenitor of the wheat D genome Aegilops tauschii.</title>
        <authorList>
            <person name="Luo M.C."/>
            <person name="Gu Y.Q."/>
            <person name="Puiu D."/>
            <person name="Wang H."/>
            <person name="Twardziok S.O."/>
            <person name="Deal K.R."/>
            <person name="Huo N."/>
            <person name="Zhu T."/>
            <person name="Wang L."/>
            <person name="Wang Y."/>
            <person name="McGuire P.E."/>
            <person name="Liu S."/>
            <person name="Long H."/>
            <person name="Ramasamy R.K."/>
            <person name="Rodriguez J.C."/>
            <person name="Van S.L."/>
            <person name="Yuan L."/>
            <person name="Wang Z."/>
            <person name="Xia Z."/>
            <person name="Xiao L."/>
            <person name="Anderson O.D."/>
            <person name="Ouyang S."/>
            <person name="Liang Y."/>
            <person name="Zimin A.V."/>
            <person name="Pertea G."/>
            <person name="Qi P."/>
            <person name="Bennetzen J.L."/>
            <person name="Dai X."/>
            <person name="Dawson M.W."/>
            <person name="Muller H.G."/>
            <person name="Kugler K."/>
            <person name="Rivarola-Duarte L."/>
            <person name="Spannagl M."/>
            <person name="Mayer K.F.X."/>
            <person name="Lu F.H."/>
            <person name="Bevan M.W."/>
            <person name="Leroy P."/>
            <person name="Li P."/>
            <person name="You F.M."/>
            <person name="Sun Q."/>
            <person name="Liu Z."/>
            <person name="Lyons E."/>
            <person name="Wicker T."/>
            <person name="Salzberg S.L."/>
            <person name="Devos K.M."/>
            <person name="Dvorak J."/>
        </authorList>
    </citation>
    <scope>NUCLEOTIDE SEQUENCE [LARGE SCALE GENOMIC DNA]</scope>
    <source>
        <strain evidence="1">cv. AL8/78</strain>
    </source>
</reference>
<evidence type="ECO:0000313" key="1">
    <source>
        <dbReference type="EnsemblPlants" id="AET1Gv20076700.2"/>
    </source>
</evidence>
<name>A0A452XNB4_AEGTS</name>
<proteinExistence type="predicted"/>